<dbReference type="Proteomes" id="UP001165279">
    <property type="component" value="Unassembled WGS sequence"/>
</dbReference>
<protein>
    <submittedName>
        <fullName evidence="1">DUF2478 domain-containing protein</fullName>
    </submittedName>
</protein>
<dbReference type="RefSeq" id="WP_238905308.1">
    <property type="nucleotide sequence ID" value="NZ_JAKOEM010000010.1"/>
</dbReference>
<reference evidence="1" key="1">
    <citation type="submission" date="2022-02" db="EMBL/GenBank/DDBJ databases">
        <title>The genome sequence of Ruegeria sp. 1NDH52C.</title>
        <authorList>
            <person name="Du J."/>
        </authorList>
    </citation>
    <scope>NUCLEOTIDE SEQUENCE</scope>
    <source>
        <strain evidence="1">1NDH52C</strain>
    </source>
</reference>
<sequence length="173" mass="18432">MKIAYVTVQGRGRIDDLLAEVAHAFEDDGLRLAGTVRVKPADPSGHPCDMDLRVLPDGPGFRISQPLGPMAKGCRLDGGVIEAIAAEVEARLGGADLLIVNKFGKLEAQGRGLCPAITLAMDMEIPTLVGVNEMNVPDFLSFSDGAAETLRPDLRAIRSWFEKAHGPRFLAAG</sequence>
<dbReference type="InterPro" id="IPR018912">
    <property type="entry name" value="DUF2478"/>
</dbReference>
<gene>
    <name evidence="1" type="ORF">MB818_12850</name>
</gene>
<evidence type="ECO:0000313" key="1">
    <source>
        <dbReference type="EMBL" id="MCG6559095.1"/>
    </source>
</evidence>
<accession>A0ABS9NXY1</accession>
<proteinExistence type="predicted"/>
<name>A0ABS9NXY1_9RHOB</name>
<evidence type="ECO:0000313" key="2">
    <source>
        <dbReference type="Proteomes" id="UP001165279"/>
    </source>
</evidence>
<organism evidence="1 2">
    <name type="scientific">Ruegeria alba</name>
    <dbReference type="NCBI Taxonomy" id="2916756"/>
    <lineage>
        <taxon>Bacteria</taxon>
        <taxon>Pseudomonadati</taxon>
        <taxon>Pseudomonadota</taxon>
        <taxon>Alphaproteobacteria</taxon>
        <taxon>Rhodobacterales</taxon>
        <taxon>Roseobacteraceae</taxon>
        <taxon>Ruegeria</taxon>
    </lineage>
</organism>
<keyword evidence="2" id="KW-1185">Reference proteome</keyword>
<dbReference type="EMBL" id="JAKOEM010000010">
    <property type="protein sequence ID" value="MCG6559095.1"/>
    <property type="molecule type" value="Genomic_DNA"/>
</dbReference>
<dbReference type="Pfam" id="PF10649">
    <property type="entry name" value="DUF2478"/>
    <property type="match status" value="1"/>
</dbReference>
<comment type="caution">
    <text evidence="1">The sequence shown here is derived from an EMBL/GenBank/DDBJ whole genome shotgun (WGS) entry which is preliminary data.</text>
</comment>